<name>A0AAV4ZGY6_9HYPH</name>
<keyword evidence="2" id="KW-1185">Reference proteome</keyword>
<gene>
    <name evidence="1" type="ORF">BHAOGJBA_1098</name>
</gene>
<evidence type="ECO:0000313" key="2">
    <source>
        <dbReference type="Proteomes" id="UP001055247"/>
    </source>
</evidence>
<dbReference type="Pfam" id="PF08843">
    <property type="entry name" value="AbiEii"/>
    <property type="match status" value="1"/>
</dbReference>
<reference evidence="1" key="2">
    <citation type="submission" date="2021-08" db="EMBL/GenBank/DDBJ databases">
        <authorList>
            <person name="Tani A."/>
            <person name="Ola A."/>
            <person name="Ogura Y."/>
            <person name="Katsura K."/>
            <person name="Hayashi T."/>
        </authorList>
    </citation>
    <scope>NUCLEOTIDE SEQUENCE</scope>
    <source>
        <strain evidence="1">DSM 16372</strain>
    </source>
</reference>
<protein>
    <recommendedName>
        <fullName evidence="3">Nucleotidyl transferase AbiEii/AbiGii toxin family protein</fullName>
    </recommendedName>
</protein>
<reference evidence="1" key="1">
    <citation type="journal article" date="2016" name="Front. Microbiol.">
        <title>Genome Sequence of the Piezophilic, Mesophilic Sulfate-Reducing Bacterium Desulfovibrio indicus J2T.</title>
        <authorList>
            <person name="Cao J."/>
            <person name="Maignien L."/>
            <person name="Shao Z."/>
            <person name="Alain K."/>
            <person name="Jebbar M."/>
        </authorList>
    </citation>
    <scope>NUCLEOTIDE SEQUENCE</scope>
    <source>
        <strain evidence="1">DSM 16372</strain>
    </source>
</reference>
<dbReference type="InterPro" id="IPR014942">
    <property type="entry name" value="AbiEii"/>
</dbReference>
<dbReference type="RefSeq" id="WP_066917985.1">
    <property type="nucleotide sequence ID" value="NZ_BPQO01000003.1"/>
</dbReference>
<evidence type="ECO:0000313" key="1">
    <source>
        <dbReference type="EMBL" id="GJD87593.1"/>
    </source>
</evidence>
<dbReference type="Proteomes" id="UP001055247">
    <property type="component" value="Unassembled WGS sequence"/>
</dbReference>
<organism evidence="1 2">
    <name type="scientific">Methylobacterium hispanicum</name>
    <dbReference type="NCBI Taxonomy" id="270350"/>
    <lineage>
        <taxon>Bacteria</taxon>
        <taxon>Pseudomonadati</taxon>
        <taxon>Pseudomonadota</taxon>
        <taxon>Alphaproteobacteria</taxon>
        <taxon>Hyphomicrobiales</taxon>
        <taxon>Methylobacteriaceae</taxon>
        <taxon>Methylobacterium</taxon>
    </lineage>
</organism>
<accession>A0AAV4ZGY6</accession>
<comment type="caution">
    <text evidence="1">The sequence shown here is derived from an EMBL/GenBank/DDBJ whole genome shotgun (WGS) entry which is preliminary data.</text>
</comment>
<dbReference type="AlphaFoldDB" id="A0AAV4ZGY6"/>
<evidence type="ECO:0008006" key="3">
    <source>
        <dbReference type="Google" id="ProtNLM"/>
    </source>
</evidence>
<sequence length="224" mass="25012">MSAPDPQWRRLLDLALPALDHVFGPGTDETRPAPWTLGRGTALALWIDHRISYDVDLFVPGVPLKRFTPQQNPAAARISGTYQWPGHYLKYERPEGEIDFLSVVLQTEPGYAWMDHGAGRIPVETPEEILVKKIRFRSARFTARDVFDLAAAARARPALAEVMAREVPDALERTLESLEHQARRNSDTLAHSIIPTAHAADLIAEAFPVGRRVLRDAIDLAERG</sequence>
<dbReference type="EMBL" id="BPQO01000003">
    <property type="protein sequence ID" value="GJD87593.1"/>
    <property type="molecule type" value="Genomic_DNA"/>
</dbReference>
<proteinExistence type="predicted"/>